<dbReference type="PANTHER" id="PTHR10948:SF23">
    <property type="entry name" value="TRANSPOSASE INSI FOR INSERTION SEQUENCE ELEMENT IS30A-RELATED"/>
    <property type="match status" value="1"/>
</dbReference>
<dbReference type="InterPro" id="IPR025246">
    <property type="entry name" value="IS30-like_HTH"/>
</dbReference>
<proteinExistence type="predicted"/>
<protein>
    <submittedName>
        <fullName evidence="2">Transposase and inactivated derivatives, IS30 family</fullName>
    </submittedName>
</protein>
<dbReference type="GO" id="GO:0005829">
    <property type="term" value="C:cytosol"/>
    <property type="evidence" value="ECO:0007669"/>
    <property type="project" value="TreeGrafter"/>
</dbReference>
<gene>
    <name evidence="2" type="ORF">NCTC10717_01466</name>
</gene>
<evidence type="ECO:0000259" key="1">
    <source>
        <dbReference type="Pfam" id="PF13936"/>
    </source>
</evidence>
<keyword evidence="3" id="KW-1185">Reference proteome</keyword>
<dbReference type="InterPro" id="IPR051917">
    <property type="entry name" value="Transposase-Integrase"/>
</dbReference>
<dbReference type="EMBL" id="UHIA01000004">
    <property type="protein sequence ID" value="SUO97464.1"/>
    <property type="molecule type" value="Genomic_DNA"/>
</dbReference>
<dbReference type="Gene3D" id="1.10.10.60">
    <property type="entry name" value="Homeodomain-like"/>
    <property type="match status" value="1"/>
</dbReference>
<name>A0A380MZ22_9GAMM</name>
<dbReference type="PANTHER" id="PTHR10948">
    <property type="entry name" value="TRANSPOSASE"/>
    <property type="match status" value="1"/>
</dbReference>
<dbReference type="AlphaFoldDB" id="A0A380MZ22"/>
<reference evidence="2 3" key="1">
    <citation type="submission" date="2018-06" db="EMBL/GenBank/DDBJ databases">
        <authorList>
            <consortium name="Pathogen Informatics"/>
            <person name="Doyle S."/>
        </authorList>
    </citation>
    <scope>NUCLEOTIDE SEQUENCE [LARGE SCALE GENOMIC DNA]</scope>
    <source>
        <strain evidence="2 3">NCTC10717</strain>
    </source>
</reference>
<organism evidence="2 3">
    <name type="scientific">Suttonella indologenes</name>
    <dbReference type="NCBI Taxonomy" id="13276"/>
    <lineage>
        <taxon>Bacteria</taxon>
        <taxon>Pseudomonadati</taxon>
        <taxon>Pseudomonadota</taxon>
        <taxon>Gammaproteobacteria</taxon>
        <taxon>Cardiobacteriales</taxon>
        <taxon>Cardiobacteriaceae</taxon>
        <taxon>Suttonella</taxon>
    </lineage>
</organism>
<dbReference type="Pfam" id="PF13936">
    <property type="entry name" value="HTH_38"/>
    <property type="match status" value="1"/>
</dbReference>
<dbReference type="SUPFAM" id="SSF46689">
    <property type="entry name" value="Homeodomain-like"/>
    <property type="match status" value="1"/>
</dbReference>
<accession>A0A380MZ22</accession>
<sequence length="123" mass="14284">MNASYRHLTLSERESIMILLAQGKKQSEIARQLGRSCSTISRELKRHALKVYRASSAHSSYQKHRKKCKAIPKLKRAEYSRRSEKVVQGGEPQTVQERTARRANAVIVFQFFDYIVIWCKARC</sequence>
<dbReference type="Proteomes" id="UP000254575">
    <property type="component" value="Unassembled WGS sequence"/>
</dbReference>
<dbReference type="InterPro" id="IPR009057">
    <property type="entry name" value="Homeodomain-like_sf"/>
</dbReference>
<feature type="domain" description="Transposase IS30-like HTH" evidence="1">
    <location>
        <begin position="4"/>
        <end position="47"/>
    </location>
</feature>
<evidence type="ECO:0000313" key="3">
    <source>
        <dbReference type="Proteomes" id="UP000254575"/>
    </source>
</evidence>
<evidence type="ECO:0000313" key="2">
    <source>
        <dbReference type="EMBL" id="SUO97464.1"/>
    </source>
</evidence>
<dbReference type="GO" id="GO:0004803">
    <property type="term" value="F:transposase activity"/>
    <property type="evidence" value="ECO:0007669"/>
    <property type="project" value="TreeGrafter"/>
</dbReference>
<dbReference type="GO" id="GO:0032196">
    <property type="term" value="P:transposition"/>
    <property type="evidence" value="ECO:0007669"/>
    <property type="project" value="TreeGrafter"/>
</dbReference>